<dbReference type="RefSeq" id="WP_118845687.1">
    <property type="nucleotide sequence ID" value="NZ_CP032092.1"/>
</dbReference>
<name>A0AAD0S4U4_9GAMM</name>
<dbReference type="Proteomes" id="UP000264605">
    <property type="component" value="Plasmid unnamed2"/>
</dbReference>
<evidence type="ECO:0000313" key="2">
    <source>
        <dbReference type="Proteomes" id="UP000264605"/>
    </source>
</evidence>
<proteinExistence type="predicted"/>
<dbReference type="GeneID" id="99507943"/>
<dbReference type="KEGG" id="pdj:D0907_20940"/>
<reference evidence="1 2" key="1">
    <citation type="submission" date="2018-08" db="EMBL/GenBank/DDBJ databases">
        <title>Draft genome sequence of Pseudoalteromonas donghaensis HJ51.</title>
        <authorList>
            <person name="Oh J."/>
            <person name="Roh D."/>
        </authorList>
    </citation>
    <scope>NUCLEOTIDE SEQUENCE [LARGE SCALE GENOMIC DNA]</scope>
    <source>
        <strain evidence="1 2">HJ51</strain>
        <plasmid evidence="1 2">unnamed2</plasmid>
    </source>
</reference>
<evidence type="ECO:0000313" key="1">
    <source>
        <dbReference type="EMBL" id="AXV67797.1"/>
    </source>
</evidence>
<keyword evidence="1" id="KW-0614">Plasmid</keyword>
<gene>
    <name evidence="1" type="ORF">D0907_20940</name>
</gene>
<dbReference type="AlphaFoldDB" id="A0AAD0S4U4"/>
<geneLocation type="plasmid" evidence="1 2">
    <name>unnamed2</name>
</geneLocation>
<dbReference type="EMBL" id="CP032092">
    <property type="protein sequence ID" value="AXV67797.1"/>
    <property type="molecule type" value="Genomic_DNA"/>
</dbReference>
<accession>A0AAD0S4U4</accession>
<sequence length="80" mass="8935">MEFNITEMNHIEKLDTVIRNSDSQGVQSVKCSNPLCSNAATVINFDVSGFRCSGKEHCGGNQYRDCPRHFAVEPLDESKK</sequence>
<protein>
    <submittedName>
        <fullName evidence="1">Uncharacterized protein</fullName>
    </submittedName>
</protein>
<organism evidence="1 2">
    <name type="scientific">Pseudoalteromonas lipolytica</name>
    <dbReference type="NCBI Taxonomy" id="570156"/>
    <lineage>
        <taxon>Bacteria</taxon>
        <taxon>Pseudomonadati</taxon>
        <taxon>Pseudomonadota</taxon>
        <taxon>Gammaproteobacteria</taxon>
        <taxon>Alteromonadales</taxon>
        <taxon>Pseudoalteromonadaceae</taxon>
        <taxon>Pseudoalteromonas</taxon>
    </lineage>
</organism>